<feature type="transmembrane region" description="Helical" evidence="8">
    <location>
        <begin position="85"/>
        <end position="104"/>
    </location>
</feature>
<name>A0A8B2U381_9PAST</name>
<dbReference type="GO" id="GO:0022857">
    <property type="term" value="F:transmembrane transporter activity"/>
    <property type="evidence" value="ECO:0007669"/>
    <property type="project" value="InterPro"/>
</dbReference>
<feature type="transmembrane region" description="Helical" evidence="8">
    <location>
        <begin position="53"/>
        <end position="73"/>
    </location>
</feature>
<comment type="subcellular location">
    <subcellularLocation>
        <location evidence="1">Cell membrane</location>
        <topology evidence="1">Multi-pass membrane protein</topology>
    </subcellularLocation>
</comment>
<evidence type="ECO:0000256" key="6">
    <source>
        <dbReference type="ARBA" id="ARBA00022989"/>
    </source>
</evidence>
<feature type="transmembrane region" description="Helical" evidence="8">
    <location>
        <begin position="137"/>
        <end position="157"/>
    </location>
</feature>
<keyword evidence="3" id="KW-0813">Transport</keyword>
<feature type="transmembrane region" description="Helical" evidence="8">
    <location>
        <begin position="177"/>
        <end position="200"/>
    </location>
</feature>
<keyword evidence="5 8" id="KW-0812">Transmembrane</keyword>
<feature type="transmembrane region" description="Helical" evidence="8">
    <location>
        <begin position="226"/>
        <end position="242"/>
    </location>
</feature>
<dbReference type="GO" id="GO:0005886">
    <property type="term" value="C:plasma membrane"/>
    <property type="evidence" value="ECO:0007669"/>
    <property type="project" value="UniProtKB-SubCell"/>
</dbReference>
<organism evidence="9 10">
    <name type="scientific">Aggregatibacter segnis</name>
    <dbReference type="NCBI Taxonomy" id="739"/>
    <lineage>
        <taxon>Bacteria</taxon>
        <taxon>Pseudomonadati</taxon>
        <taxon>Pseudomonadota</taxon>
        <taxon>Gammaproteobacteria</taxon>
        <taxon>Pasteurellales</taxon>
        <taxon>Pasteurellaceae</taxon>
        <taxon>Aggregatibacter</taxon>
    </lineage>
</organism>
<dbReference type="InterPro" id="IPR000522">
    <property type="entry name" value="ABC_transptr_permease_BtuC"/>
</dbReference>
<dbReference type="PANTHER" id="PTHR30472:SF25">
    <property type="entry name" value="ABC TRANSPORTER PERMEASE PROTEIN MJ0876-RELATED"/>
    <property type="match status" value="1"/>
</dbReference>
<accession>A0A8B2U381</accession>
<evidence type="ECO:0000256" key="1">
    <source>
        <dbReference type="ARBA" id="ARBA00004651"/>
    </source>
</evidence>
<evidence type="ECO:0000256" key="3">
    <source>
        <dbReference type="ARBA" id="ARBA00022448"/>
    </source>
</evidence>
<reference evidence="9 10" key="1">
    <citation type="submission" date="2018-05" db="EMBL/GenBank/DDBJ databases">
        <title>Draft Genome Sequences for a Diverse set of 7 Haemophilus Species.</title>
        <authorList>
            <person name="Nichols M."/>
            <person name="Topaz N."/>
            <person name="Wang X."/>
            <person name="Wang X."/>
            <person name="Boxrud D."/>
        </authorList>
    </citation>
    <scope>NUCLEOTIDE SEQUENCE [LARGE SCALE GENOMIC DNA]</scope>
    <source>
        <strain evidence="9 10">C2001002503</strain>
    </source>
</reference>
<feature type="transmembrane region" description="Helical" evidence="8">
    <location>
        <begin position="7"/>
        <end position="27"/>
    </location>
</feature>
<dbReference type="AlphaFoldDB" id="A0A8B2U381"/>
<evidence type="ECO:0000256" key="7">
    <source>
        <dbReference type="ARBA" id="ARBA00023136"/>
    </source>
</evidence>
<sequence length="325" mass="35069">MTKTQKLNTALFSFLLLITSIALYHQLGDFAHLKNADGVLTDMRSLVLWDVRVPRIGLAILTGASLALAGNAMQGIFQNPLASPGLLGSSAGATAASVLILYYFSVPFTVLLFGGVAGALASFLLVYAIAKNHGTTMMLLSGLAVNMLLGAAIALLLSNAESPWALSELYRWLQGSLVWAKLDTLLISLLIVLFGLVCLYRERRYVDLLSFGEETTGTMGIDPKRSFFITTFGVALLVGATIPQTGAIGFIGLIAPHFARILLKKRPSQLYITSALFGALLLLIADLCVQYVPFFSHIYIGTLTAMIGAPCLIWILLTEQRRLAR</sequence>
<gene>
    <name evidence="9" type="ORF">DPV83_00640</name>
</gene>
<feature type="transmembrane region" description="Helical" evidence="8">
    <location>
        <begin position="298"/>
        <end position="317"/>
    </location>
</feature>
<evidence type="ECO:0000313" key="10">
    <source>
        <dbReference type="Proteomes" id="UP000253998"/>
    </source>
</evidence>
<dbReference type="Pfam" id="PF01032">
    <property type="entry name" value="FecCD"/>
    <property type="match status" value="1"/>
</dbReference>
<dbReference type="InterPro" id="IPR037294">
    <property type="entry name" value="ABC_BtuC-like"/>
</dbReference>
<evidence type="ECO:0000313" key="9">
    <source>
        <dbReference type="EMBL" id="RDE72158.1"/>
    </source>
</evidence>
<dbReference type="RefSeq" id="WP_111294248.1">
    <property type="nucleotide sequence ID" value="NZ_QEPM01000001.1"/>
</dbReference>
<dbReference type="EMBL" id="QEPM01000001">
    <property type="protein sequence ID" value="RDE72158.1"/>
    <property type="molecule type" value="Genomic_DNA"/>
</dbReference>
<evidence type="ECO:0000256" key="2">
    <source>
        <dbReference type="ARBA" id="ARBA00007935"/>
    </source>
</evidence>
<protein>
    <submittedName>
        <fullName evidence="9">Iron ABC transporter permease</fullName>
    </submittedName>
</protein>
<dbReference type="CDD" id="cd06550">
    <property type="entry name" value="TM_ABC_iron-siderophores_like"/>
    <property type="match status" value="1"/>
</dbReference>
<dbReference type="Proteomes" id="UP000253998">
    <property type="component" value="Unassembled WGS sequence"/>
</dbReference>
<feature type="transmembrane region" description="Helical" evidence="8">
    <location>
        <begin position="248"/>
        <end position="263"/>
    </location>
</feature>
<proteinExistence type="inferred from homology"/>
<feature type="transmembrane region" description="Helical" evidence="8">
    <location>
        <begin position="110"/>
        <end position="130"/>
    </location>
</feature>
<comment type="similarity">
    <text evidence="2">Belongs to the binding-protein-dependent transport system permease family. FecCD subfamily.</text>
</comment>
<evidence type="ECO:0000256" key="8">
    <source>
        <dbReference type="SAM" id="Phobius"/>
    </source>
</evidence>
<comment type="caution">
    <text evidence="9">The sequence shown here is derived from an EMBL/GenBank/DDBJ whole genome shotgun (WGS) entry which is preliminary data.</text>
</comment>
<evidence type="ECO:0000256" key="4">
    <source>
        <dbReference type="ARBA" id="ARBA00022475"/>
    </source>
</evidence>
<feature type="transmembrane region" description="Helical" evidence="8">
    <location>
        <begin position="270"/>
        <end position="292"/>
    </location>
</feature>
<dbReference type="PANTHER" id="PTHR30472">
    <property type="entry name" value="FERRIC ENTEROBACTIN TRANSPORT SYSTEM PERMEASE PROTEIN"/>
    <property type="match status" value="1"/>
</dbReference>
<keyword evidence="4" id="KW-1003">Cell membrane</keyword>
<dbReference type="SUPFAM" id="SSF81345">
    <property type="entry name" value="ABC transporter involved in vitamin B12 uptake, BtuC"/>
    <property type="match status" value="1"/>
</dbReference>
<dbReference type="Gene3D" id="1.10.3470.10">
    <property type="entry name" value="ABC transporter involved in vitamin B12 uptake, BtuC"/>
    <property type="match status" value="1"/>
</dbReference>
<keyword evidence="7 8" id="KW-0472">Membrane</keyword>
<keyword evidence="6 8" id="KW-1133">Transmembrane helix</keyword>
<evidence type="ECO:0000256" key="5">
    <source>
        <dbReference type="ARBA" id="ARBA00022692"/>
    </source>
</evidence>